<sequence length="74" mass="7901">MAGVDVTPLRDVSAGAWLGRHLTSLGGRVRHVVPDVYEAFALVFHRDDGVDAVLSCTDLDASRVGSDDPLPERA</sequence>
<gene>
    <name evidence="1" type="ORF">CLV30_10445</name>
</gene>
<dbReference type="EMBL" id="PYGE01000004">
    <property type="protein sequence ID" value="PSL05182.1"/>
    <property type="molecule type" value="Genomic_DNA"/>
</dbReference>
<dbReference type="RefSeq" id="WP_106536456.1">
    <property type="nucleotide sequence ID" value="NZ_ML142899.1"/>
</dbReference>
<name>A0A2P8E6S4_9ACTN</name>
<protein>
    <submittedName>
        <fullName evidence="1">Uncharacterized protein</fullName>
    </submittedName>
</protein>
<dbReference type="Proteomes" id="UP000243528">
    <property type="component" value="Unassembled WGS sequence"/>
</dbReference>
<keyword evidence="2" id="KW-1185">Reference proteome</keyword>
<proteinExistence type="predicted"/>
<dbReference type="OrthoDB" id="2426596at2"/>
<evidence type="ECO:0000313" key="2">
    <source>
        <dbReference type="Proteomes" id="UP000243528"/>
    </source>
</evidence>
<evidence type="ECO:0000313" key="1">
    <source>
        <dbReference type="EMBL" id="PSL05182.1"/>
    </source>
</evidence>
<organism evidence="1 2">
    <name type="scientific">Haloactinopolyspora alba</name>
    <dbReference type="NCBI Taxonomy" id="648780"/>
    <lineage>
        <taxon>Bacteria</taxon>
        <taxon>Bacillati</taxon>
        <taxon>Actinomycetota</taxon>
        <taxon>Actinomycetes</taxon>
        <taxon>Jiangellales</taxon>
        <taxon>Jiangellaceae</taxon>
        <taxon>Haloactinopolyspora</taxon>
    </lineage>
</organism>
<accession>A0A2P8E6S4</accession>
<reference evidence="1 2" key="1">
    <citation type="submission" date="2018-03" db="EMBL/GenBank/DDBJ databases">
        <title>Genomic Encyclopedia of Archaeal and Bacterial Type Strains, Phase II (KMG-II): from individual species to whole genera.</title>
        <authorList>
            <person name="Goeker M."/>
        </authorList>
    </citation>
    <scope>NUCLEOTIDE SEQUENCE [LARGE SCALE GENOMIC DNA]</scope>
    <source>
        <strain evidence="1 2">DSM 45211</strain>
    </source>
</reference>
<dbReference type="AlphaFoldDB" id="A0A2P8E6S4"/>
<comment type="caution">
    <text evidence="1">The sequence shown here is derived from an EMBL/GenBank/DDBJ whole genome shotgun (WGS) entry which is preliminary data.</text>
</comment>